<dbReference type="OrthoDB" id="9814495at2"/>
<dbReference type="PANTHER" id="PTHR43214:SF43">
    <property type="entry name" value="TWO-COMPONENT RESPONSE REGULATOR"/>
    <property type="match status" value="1"/>
</dbReference>
<dbReference type="SMART" id="SM00421">
    <property type="entry name" value="HTH_LUXR"/>
    <property type="match status" value="1"/>
</dbReference>
<dbReference type="SUPFAM" id="SSF52172">
    <property type="entry name" value="CheY-like"/>
    <property type="match status" value="1"/>
</dbReference>
<dbReference type="GO" id="GO:0000160">
    <property type="term" value="P:phosphorelay signal transduction system"/>
    <property type="evidence" value="ECO:0007669"/>
    <property type="project" value="InterPro"/>
</dbReference>
<evidence type="ECO:0000313" key="5">
    <source>
        <dbReference type="EMBL" id="PXW76105.1"/>
    </source>
</evidence>
<dbReference type="CDD" id="cd06170">
    <property type="entry name" value="LuxR_C_like"/>
    <property type="match status" value="1"/>
</dbReference>
<sequence>MDGLGILAIDDHQLFTSGLERLIAESFPSARFVAMSGLGVALDAVDQPPSLILLDFNLNGISGAAAVGLARQHWPDACILVLTSETVHQVESQLCDHPNVQVLSKAITPQTLVERIRAALAVDLQGNSASSARSLSPRQLEVLRHLREGRSNKAIAERMGLSEFTVRGHVQQLFKAIGASNRTNAVYLAEQAKLI</sequence>
<dbReference type="PRINTS" id="PR00038">
    <property type="entry name" value="HTHLUXR"/>
</dbReference>
<feature type="modified residue" description="4-aspartylphosphate" evidence="2">
    <location>
        <position position="55"/>
    </location>
</feature>
<name>A0A2V3V7I0_9SPHN</name>
<dbReference type="InterPro" id="IPR036388">
    <property type="entry name" value="WH-like_DNA-bd_sf"/>
</dbReference>
<evidence type="ECO:0000256" key="2">
    <source>
        <dbReference type="PROSITE-ProRule" id="PRU00169"/>
    </source>
</evidence>
<dbReference type="PROSITE" id="PS50043">
    <property type="entry name" value="HTH_LUXR_2"/>
    <property type="match status" value="1"/>
</dbReference>
<dbReference type="InterPro" id="IPR016032">
    <property type="entry name" value="Sig_transdc_resp-reg_C-effctor"/>
</dbReference>
<feature type="domain" description="Response regulatory" evidence="4">
    <location>
        <begin position="5"/>
        <end position="120"/>
    </location>
</feature>
<dbReference type="PROSITE" id="PS50110">
    <property type="entry name" value="RESPONSE_REGULATORY"/>
    <property type="match status" value="1"/>
</dbReference>
<dbReference type="RefSeq" id="WP_110298761.1">
    <property type="nucleotide sequence ID" value="NZ_QJJM01000006.1"/>
</dbReference>
<dbReference type="InterPro" id="IPR039420">
    <property type="entry name" value="WalR-like"/>
</dbReference>
<dbReference type="EMBL" id="QJJM01000006">
    <property type="protein sequence ID" value="PXW76105.1"/>
    <property type="molecule type" value="Genomic_DNA"/>
</dbReference>
<dbReference type="Gene3D" id="1.10.10.10">
    <property type="entry name" value="Winged helix-like DNA-binding domain superfamily/Winged helix DNA-binding domain"/>
    <property type="match status" value="1"/>
</dbReference>
<dbReference type="AlphaFoldDB" id="A0A2V3V7I0"/>
<gene>
    <name evidence="5" type="ORF">C7451_106271</name>
</gene>
<dbReference type="InterPro" id="IPR001789">
    <property type="entry name" value="Sig_transdc_resp-reg_receiver"/>
</dbReference>
<keyword evidence="1" id="KW-0238">DNA-binding</keyword>
<accession>A0A2V3V7I0</accession>
<feature type="domain" description="HTH luxR-type" evidence="3">
    <location>
        <begin position="128"/>
        <end position="193"/>
    </location>
</feature>
<reference evidence="5 6" key="1">
    <citation type="submission" date="2018-05" db="EMBL/GenBank/DDBJ databases">
        <title>Genomic Encyclopedia of Type Strains, Phase IV (KMG-IV): sequencing the most valuable type-strain genomes for metagenomic binning, comparative biology and taxonomic classification.</title>
        <authorList>
            <person name="Goeker M."/>
        </authorList>
    </citation>
    <scope>NUCLEOTIDE SEQUENCE [LARGE SCALE GENOMIC DNA]</scope>
    <source>
        <strain evidence="5 6">DSM 3183</strain>
    </source>
</reference>
<protein>
    <submittedName>
        <fullName evidence="5">LuxR family two component transcriptional regulator</fullName>
    </submittedName>
</protein>
<dbReference type="InterPro" id="IPR000792">
    <property type="entry name" value="Tscrpt_reg_LuxR_C"/>
</dbReference>
<dbReference type="SUPFAM" id="SSF46894">
    <property type="entry name" value="C-terminal effector domain of the bipartite response regulators"/>
    <property type="match status" value="1"/>
</dbReference>
<dbReference type="Pfam" id="PF00072">
    <property type="entry name" value="Response_reg"/>
    <property type="match status" value="1"/>
</dbReference>
<dbReference type="GO" id="GO:0006355">
    <property type="term" value="P:regulation of DNA-templated transcription"/>
    <property type="evidence" value="ECO:0007669"/>
    <property type="project" value="InterPro"/>
</dbReference>
<evidence type="ECO:0000259" key="4">
    <source>
        <dbReference type="PROSITE" id="PS50110"/>
    </source>
</evidence>
<keyword evidence="2" id="KW-0597">Phosphoprotein</keyword>
<evidence type="ECO:0000313" key="6">
    <source>
        <dbReference type="Proteomes" id="UP000248014"/>
    </source>
</evidence>
<proteinExistence type="predicted"/>
<comment type="caution">
    <text evidence="5">The sequence shown here is derived from an EMBL/GenBank/DDBJ whole genome shotgun (WGS) entry which is preliminary data.</text>
</comment>
<evidence type="ECO:0000256" key="1">
    <source>
        <dbReference type="ARBA" id="ARBA00023125"/>
    </source>
</evidence>
<dbReference type="PANTHER" id="PTHR43214">
    <property type="entry name" value="TWO-COMPONENT RESPONSE REGULATOR"/>
    <property type="match status" value="1"/>
</dbReference>
<evidence type="ECO:0000259" key="3">
    <source>
        <dbReference type="PROSITE" id="PS50043"/>
    </source>
</evidence>
<dbReference type="GO" id="GO:0003677">
    <property type="term" value="F:DNA binding"/>
    <property type="evidence" value="ECO:0007669"/>
    <property type="project" value="UniProtKB-KW"/>
</dbReference>
<organism evidence="5 6">
    <name type="scientific">Blastomonas natatoria</name>
    <dbReference type="NCBI Taxonomy" id="34015"/>
    <lineage>
        <taxon>Bacteria</taxon>
        <taxon>Pseudomonadati</taxon>
        <taxon>Pseudomonadota</taxon>
        <taxon>Alphaproteobacteria</taxon>
        <taxon>Sphingomonadales</taxon>
        <taxon>Sphingomonadaceae</taxon>
        <taxon>Blastomonas</taxon>
    </lineage>
</organism>
<dbReference type="Gene3D" id="3.40.50.2300">
    <property type="match status" value="1"/>
</dbReference>
<dbReference type="InterPro" id="IPR011006">
    <property type="entry name" value="CheY-like_superfamily"/>
</dbReference>
<dbReference type="Proteomes" id="UP000248014">
    <property type="component" value="Unassembled WGS sequence"/>
</dbReference>
<dbReference type="Pfam" id="PF00196">
    <property type="entry name" value="GerE"/>
    <property type="match status" value="1"/>
</dbReference>
<keyword evidence="6" id="KW-1185">Reference proteome</keyword>